<accession>A0A7T4PIV7</accession>
<dbReference type="Pfam" id="PF04149">
    <property type="entry name" value="DUF397"/>
    <property type="match status" value="1"/>
</dbReference>
<protein>
    <submittedName>
        <fullName evidence="2">DUF397 domain-containing protein</fullName>
    </submittedName>
</protein>
<dbReference type="Proteomes" id="UP000596130">
    <property type="component" value="Chromosome"/>
</dbReference>
<dbReference type="EMBL" id="CP065959">
    <property type="protein sequence ID" value="QQC90869.1"/>
    <property type="molecule type" value="Genomic_DNA"/>
</dbReference>
<feature type="domain" description="DUF397" evidence="1">
    <location>
        <begin position="13"/>
        <end position="66"/>
    </location>
</feature>
<evidence type="ECO:0000313" key="3">
    <source>
        <dbReference type="Proteomes" id="UP000596130"/>
    </source>
</evidence>
<dbReference type="RefSeq" id="WP_198503431.1">
    <property type="nucleotide sequence ID" value="NZ_CP065959.1"/>
</dbReference>
<proteinExistence type="predicted"/>
<organism evidence="2 3">
    <name type="scientific">Streptomyces alfalfae</name>
    <dbReference type="NCBI Taxonomy" id="1642299"/>
    <lineage>
        <taxon>Bacteria</taxon>
        <taxon>Bacillati</taxon>
        <taxon>Actinomycetota</taxon>
        <taxon>Actinomycetes</taxon>
        <taxon>Kitasatosporales</taxon>
        <taxon>Streptomycetaceae</taxon>
        <taxon>Streptomyces</taxon>
    </lineage>
</organism>
<gene>
    <name evidence="2" type="ORF">I8755_22520</name>
</gene>
<name>A0A7T4PIV7_9ACTN</name>
<evidence type="ECO:0000259" key="1">
    <source>
        <dbReference type="Pfam" id="PF04149"/>
    </source>
</evidence>
<dbReference type="AlphaFoldDB" id="A0A7T4PIV7"/>
<sequence>MNRTAFAGGTAGLEWRKSSYSSNGSEGDCVEVARGRDAVHVRDSKVAQGAHFAVGGPAWADFVAYASGS</sequence>
<dbReference type="InterPro" id="IPR007278">
    <property type="entry name" value="DUF397"/>
</dbReference>
<evidence type="ECO:0000313" key="2">
    <source>
        <dbReference type="EMBL" id="QQC90869.1"/>
    </source>
</evidence>
<reference evidence="2 3" key="1">
    <citation type="submission" date="2020-12" db="EMBL/GenBank/DDBJ databases">
        <title>Identification and biosynthesis of polyene macrolides produced by Streptomyces alfalfae Men-myco-93-63.</title>
        <authorList>
            <person name="Liu D."/>
            <person name="Li Y."/>
            <person name="Liu L."/>
            <person name="Han X."/>
            <person name="Shen F."/>
        </authorList>
    </citation>
    <scope>NUCLEOTIDE SEQUENCE [LARGE SCALE GENOMIC DNA]</scope>
    <source>
        <strain evidence="2 3">Men-myco-93-63</strain>
    </source>
</reference>